<reference evidence="3" key="1">
    <citation type="journal article" date="2019" name="Microbiol. Resour. Announc.">
        <title>Draft Genomic Sequences of Streptomyces misionensis and Streptomyces albidoflavus, bacteria applied for phytopathogen biocontrol.</title>
        <authorList>
            <person name="Pylro V."/>
            <person name="Dias A."/>
            <person name="Andreote F."/>
            <person name="Varani A."/>
            <person name="Andreote C."/>
            <person name="Bernardo E."/>
            <person name="Martins T."/>
        </authorList>
    </citation>
    <scope>NUCLEOTIDE SEQUENCE [LARGE SCALE GENOMIC DNA]</scope>
    <source>
        <strain evidence="3">77</strain>
    </source>
</reference>
<gene>
    <name evidence="2" type="ORF">FRZ02_31350</name>
</gene>
<proteinExistence type="predicted"/>
<dbReference type="InterPro" id="IPR046229">
    <property type="entry name" value="TnpC-like"/>
</dbReference>
<dbReference type="Pfam" id="PF19776">
    <property type="entry name" value="DUF6262"/>
    <property type="match status" value="1"/>
</dbReference>
<dbReference type="EMBL" id="VOGX01000092">
    <property type="protein sequence ID" value="TWV16289.1"/>
    <property type="molecule type" value="Genomic_DNA"/>
</dbReference>
<evidence type="ECO:0000313" key="2">
    <source>
        <dbReference type="EMBL" id="TWV16289.1"/>
    </source>
</evidence>
<feature type="coiled-coil region" evidence="1">
    <location>
        <begin position="76"/>
        <end position="150"/>
    </location>
</feature>
<organism evidence="2 3">
    <name type="scientific">Streptomyces albidoflavus</name>
    <dbReference type="NCBI Taxonomy" id="1886"/>
    <lineage>
        <taxon>Bacteria</taxon>
        <taxon>Bacillati</taxon>
        <taxon>Actinomycetota</taxon>
        <taxon>Actinomycetes</taxon>
        <taxon>Kitasatosporales</taxon>
        <taxon>Streptomycetaceae</taxon>
        <taxon>Streptomyces</taxon>
        <taxon>Streptomyces albidoflavus group</taxon>
    </lineage>
</organism>
<evidence type="ECO:0000256" key="1">
    <source>
        <dbReference type="SAM" id="Coils"/>
    </source>
</evidence>
<name>A0ABY3GP53_9ACTN</name>
<comment type="caution">
    <text evidence="2">The sequence shown here is derived from an EMBL/GenBank/DDBJ whole genome shotgun (WGS) entry which is preliminary data.</text>
</comment>
<evidence type="ECO:0000313" key="3">
    <source>
        <dbReference type="Proteomes" id="UP000318052"/>
    </source>
</evidence>
<dbReference type="Proteomes" id="UP000318052">
    <property type="component" value="Unassembled WGS sequence"/>
</dbReference>
<keyword evidence="1" id="KW-0175">Coiled coil</keyword>
<protein>
    <recommendedName>
        <fullName evidence="4">Transposase</fullName>
    </recommendedName>
</protein>
<sequence>MGSRPVTVAAVVRRAGVSRTFLYENPDARALVTDAVGQGTPAQDGTGPRLDTPNDTAWRERALNAEDALKAAHGEIRTQRNRIAQLMGQIRDLETQWTDESIERITTENTNLKQRVRQLTQDKRTLEERLQAARSNSRFQDRRISQLEAQLLDHSQSP</sequence>
<dbReference type="RefSeq" id="WP_146583378.1">
    <property type="nucleotide sequence ID" value="NZ_VOGX01000092.1"/>
</dbReference>
<evidence type="ECO:0008006" key="4">
    <source>
        <dbReference type="Google" id="ProtNLM"/>
    </source>
</evidence>
<keyword evidence="3" id="KW-1185">Reference proteome</keyword>
<accession>A0ABY3GP53</accession>